<dbReference type="RefSeq" id="WP_021296853.1">
    <property type="nucleotide sequence ID" value="NZ_AURB01000136.1"/>
</dbReference>
<evidence type="ECO:0000313" key="2">
    <source>
        <dbReference type="Proteomes" id="UP000829401"/>
    </source>
</evidence>
<evidence type="ECO:0000313" key="1">
    <source>
        <dbReference type="EMBL" id="UNO49531.1"/>
    </source>
</evidence>
<accession>A0A9E6ZL20</accession>
<dbReference type="STRING" id="1356854.N007_08960"/>
<proteinExistence type="predicted"/>
<keyword evidence="2" id="KW-1185">Reference proteome</keyword>
<organism evidence="1 2">
    <name type="scientific">Alicyclobacillus acidoterrestris (strain ATCC 49025 / DSM 3922 / CIP 106132 / NCIMB 13137 / GD3B)</name>
    <dbReference type="NCBI Taxonomy" id="1356854"/>
    <lineage>
        <taxon>Bacteria</taxon>
        <taxon>Bacillati</taxon>
        <taxon>Bacillota</taxon>
        <taxon>Bacilli</taxon>
        <taxon>Bacillales</taxon>
        <taxon>Alicyclobacillaceae</taxon>
        <taxon>Alicyclobacillus</taxon>
    </lineage>
</organism>
<accession>T0BNH7</accession>
<dbReference type="OrthoDB" id="2374476at2"/>
<protein>
    <submittedName>
        <fullName evidence="1">Uncharacterized protein</fullName>
    </submittedName>
</protein>
<gene>
    <name evidence="1" type="ORF">K1I37_02980</name>
</gene>
<dbReference type="EMBL" id="CP080467">
    <property type="protein sequence ID" value="UNO49531.1"/>
    <property type="molecule type" value="Genomic_DNA"/>
</dbReference>
<name>T0BNH7_ALIAG</name>
<dbReference type="KEGG" id="aaco:K1I37_02980"/>
<reference evidence="2" key="1">
    <citation type="journal article" date="2022" name="G3 (Bethesda)">
        <title>Unveiling the complete genome sequence of Alicyclobacillus acidoterrestris DSM 3922T, a taint-producing strain.</title>
        <authorList>
            <person name="Leonardo I.C."/>
            <person name="Barreto Crespo M.T."/>
            <person name="Gaspar F.B."/>
        </authorList>
    </citation>
    <scope>NUCLEOTIDE SEQUENCE [LARGE SCALE GENOMIC DNA]</scope>
    <source>
        <strain evidence="2">DSM 3922</strain>
    </source>
</reference>
<sequence>MKFDTKIVIDEHTVHPLQGAVVYQSSRQVPPIRDWISNVSLFIPVYYNGNVSLVIFRDSSRWYVPWSTPNLYRRGLKALMLDPQEVRRAYELELGRHQYAPFINPHNHTVYPALKVRNPHTRNDGAVGYFRLDDGEVIKPVAAMRSVLYTQFDFAFDILMSKHCAMNRRRDSHNFLVLSEYRHVNTWL</sequence>
<dbReference type="AlphaFoldDB" id="T0BNH7"/>
<dbReference type="Proteomes" id="UP000829401">
    <property type="component" value="Chromosome"/>
</dbReference>